<keyword evidence="2 9" id="KW-1005">Bacterial flagellum biogenesis</keyword>
<comment type="domain">
    <text evidence="9">The C-terminal region contains a putative helix-turn-helix (HTH) motif, suggesting that this region may bind DNA.</text>
</comment>
<dbReference type="Pfam" id="PF05247">
    <property type="entry name" value="FlhD"/>
    <property type="match status" value="1"/>
</dbReference>
<comment type="function">
    <text evidence="8 9">Functions in complex with FlhC as a master transcriptional regulator that regulates transcription of several flagellar and non-flagellar operons by binding to their promoter region. Activates expression of class 2 flagellar genes, including fliA, which is a flagellum-specific sigma factor that turns on the class 3 genes. Also regulates genes whose products function in a variety of physiological pathways.</text>
</comment>
<comment type="subunit">
    <text evidence="9">Homodimer; disulfide-linked. Forms a heterohexamer composed of two FlhC and four FlhD subunits. Each FlhC binds a FlhD dimer, forming a heterotrimer, and a hexamer assembles by dimerization of two heterotrimers.</text>
</comment>
<dbReference type="HAMAP" id="MF_00725">
    <property type="entry name" value="FlhD"/>
    <property type="match status" value="1"/>
</dbReference>
<evidence type="ECO:0000256" key="3">
    <source>
        <dbReference type="ARBA" id="ARBA00023015"/>
    </source>
</evidence>
<evidence type="ECO:0000313" key="11">
    <source>
        <dbReference type="Proteomes" id="UP000199391"/>
    </source>
</evidence>
<dbReference type="GO" id="GO:1902208">
    <property type="term" value="P:regulation of bacterial-type flagellum assembly"/>
    <property type="evidence" value="ECO:0007669"/>
    <property type="project" value="UniProtKB-UniRule"/>
</dbReference>
<protein>
    <recommendedName>
        <fullName evidence="9">Flagellar transcriptional regulator FlhD</fullName>
    </recommendedName>
</protein>
<keyword evidence="5" id="KW-1015">Disulfide bond</keyword>
<evidence type="ECO:0000256" key="2">
    <source>
        <dbReference type="ARBA" id="ARBA00022795"/>
    </source>
</evidence>
<dbReference type="GO" id="GO:0045893">
    <property type="term" value="P:positive regulation of DNA-templated transcription"/>
    <property type="evidence" value="ECO:0007669"/>
    <property type="project" value="InterPro"/>
</dbReference>
<evidence type="ECO:0000256" key="8">
    <source>
        <dbReference type="ARBA" id="ARBA00025431"/>
    </source>
</evidence>
<comment type="subcellular location">
    <subcellularLocation>
        <location evidence="9">Cytoplasm</location>
    </subcellularLocation>
</comment>
<evidence type="ECO:0000256" key="6">
    <source>
        <dbReference type="ARBA" id="ARBA00023159"/>
    </source>
</evidence>
<keyword evidence="10" id="KW-0969">Cilium</keyword>
<evidence type="ECO:0000256" key="7">
    <source>
        <dbReference type="ARBA" id="ARBA00023163"/>
    </source>
</evidence>
<dbReference type="InterPro" id="IPR023559">
    <property type="entry name" value="Flagellar_FlhD"/>
</dbReference>
<keyword evidence="7 9" id="KW-0804">Transcription</keyword>
<evidence type="ECO:0000256" key="5">
    <source>
        <dbReference type="ARBA" id="ARBA00023157"/>
    </source>
</evidence>
<keyword evidence="11" id="KW-1185">Reference proteome</keyword>
<keyword evidence="4 9" id="KW-0238">DNA-binding</keyword>
<comment type="caution">
    <text evidence="9">Lacks conserved residue(s) required for the propagation of feature annotation.</text>
</comment>
<evidence type="ECO:0000256" key="4">
    <source>
        <dbReference type="ARBA" id="ARBA00023125"/>
    </source>
</evidence>
<dbReference type="AlphaFoldDB" id="A0A1I7LF30"/>
<dbReference type="EMBL" id="FPBO01000028">
    <property type="protein sequence ID" value="SFV08275.1"/>
    <property type="molecule type" value="Genomic_DNA"/>
</dbReference>
<keyword evidence="10" id="KW-0966">Cell projection</keyword>
<dbReference type="GO" id="GO:0044780">
    <property type="term" value="P:bacterial-type flagellum assembly"/>
    <property type="evidence" value="ECO:0007669"/>
    <property type="project" value="InterPro"/>
</dbReference>
<evidence type="ECO:0000313" key="10">
    <source>
        <dbReference type="EMBL" id="SFV08275.1"/>
    </source>
</evidence>
<dbReference type="Proteomes" id="UP000199391">
    <property type="component" value="Unassembled WGS sequence"/>
</dbReference>
<proteinExistence type="inferred from homology"/>
<keyword evidence="10" id="KW-0282">Flagellum</keyword>
<comment type="similarity">
    <text evidence="9">Belongs to the FlhD family.</text>
</comment>
<gene>
    <name evidence="9" type="primary">flhD</name>
    <name evidence="10" type="ORF">SAMN05216552_102817</name>
</gene>
<keyword evidence="1 9" id="KW-0963">Cytoplasm</keyword>
<name>A0A1I7LF30_9BURK</name>
<dbReference type="InterPro" id="IPR036194">
    <property type="entry name" value="FlhD_sf"/>
</dbReference>
<evidence type="ECO:0000256" key="9">
    <source>
        <dbReference type="HAMAP-Rule" id="MF_00725"/>
    </source>
</evidence>
<organism evidence="10 11">
    <name type="scientific">Pseudoduganella namucuonensis</name>
    <dbReference type="NCBI Taxonomy" id="1035707"/>
    <lineage>
        <taxon>Bacteria</taxon>
        <taxon>Pseudomonadati</taxon>
        <taxon>Pseudomonadota</taxon>
        <taxon>Betaproteobacteria</taxon>
        <taxon>Burkholderiales</taxon>
        <taxon>Oxalobacteraceae</taxon>
        <taxon>Telluria group</taxon>
        <taxon>Pseudoduganella</taxon>
    </lineage>
</organism>
<evidence type="ECO:0000256" key="1">
    <source>
        <dbReference type="ARBA" id="ARBA00022490"/>
    </source>
</evidence>
<dbReference type="RefSeq" id="WP_093558267.1">
    <property type="nucleotide sequence ID" value="NZ_FPBO01000028.1"/>
</dbReference>
<keyword evidence="3 9" id="KW-0805">Transcription regulation</keyword>
<dbReference type="Gene3D" id="1.10.4000.10">
    <property type="entry name" value="Flagellar transcriptional activator FlhD"/>
    <property type="match status" value="1"/>
</dbReference>
<sequence>MTANDMMAEIRDANLSYLMLAQQMIRADKVTAIFRLGISADIAELIEGMSNAQILKLAGGNMMLARFRFDDGAILGMLTNYSKDRTLAQSHAAILMAGQPAEEIA</sequence>
<dbReference type="GO" id="GO:0003677">
    <property type="term" value="F:DNA binding"/>
    <property type="evidence" value="ECO:0007669"/>
    <property type="project" value="UniProtKB-UniRule"/>
</dbReference>
<keyword evidence="6 9" id="KW-0010">Activator</keyword>
<dbReference type="OrthoDB" id="5298036at2"/>
<dbReference type="GO" id="GO:0005737">
    <property type="term" value="C:cytoplasm"/>
    <property type="evidence" value="ECO:0007669"/>
    <property type="project" value="UniProtKB-SubCell"/>
</dbReference>
<reference evidence="11" key="1">
    <citation type="submission" date="2016-10" db="EMBL/GenBank/DDBJ databases">
        <authorList>
            <person name="Varghese N."/>
            <person name="Submissions S."/>
        </authorList>
    </citation>
    <scope>NUCLEOTIDE SEQUENCE [LARGE SCALE GENOMIC DNA]</scope>
    <source>
        <strain evidence="11">CGMCC 1.11014</strain>
    </source>
</reference>
<dbReference type="STRING" id="1035707.SAMN05216552_102817"/>
<accession>A0A1I7LF30</accession>
<dbReference type="SUPFAM" id="SSF63592">
    <property type="entry name" value="Flagellar transcriptional activator FlhD"/>
    <property type="match status" value="1"/>
</dbReference>
<dbReference type="NCBIfam" id="NF002783">
    <property type="entry name" value="PRK02909.1-1"/>
    <property type="match status" value="1"/>
</dbReference>